<dbReference type="InParanoid" id="P73988"/>
<dbReference type="SUPFAM" id="SSF102198">
    <property type="entry name" value="Putative cyclase"/>
    <property type="match status" value="1"/>
</dbReference>
<comment type="cofactor">
    <cofactor evidence="1">
        <name>Zn(2+)</name>
        <dbReference type="ChEBI" id="CHEBI:29105"/>
    </cofactor>
</comment>
<keyword evidence="13" id="KW-1185">Reference proteome</keyword>
<evidence type="ECO:0000256" key="9">
    <source>
        <dbReference type="ARBA" id="ARBA00023079"/>
    </source>
</evidence>
<evidence type="ECO:0000256" key="5">
    <source>
        <dbReference type="ARBA" id="ARBA00014889"/>
    </source>
</evidence>
<evidence type="ECO:0000256" key="3">
    <source>
        <dbReference type="ARBA" id="ARBA00011738"/>
    </source>
</evidence>
<keyword evidence="7" id="KW-0378">Hydrolase</keyword>
<evidence type="ECO:0000256" key="6">
    <source>
        <dbReference type="ARBA" id="ARBA00022723"/>
    </source>
</evidence>
<dbReference type="GO" id="GO:0019441">
    <property type="term" value="P:L-tryptophan catabolic process to kynurenine"/>
    <property type="evidence" value="ECO:0000318"/>
    <property type="project" value="GO_Central"/>
</dbReference>
<dbReference type="SMR" id="P73988"/>
<comment type="function">
    <text evidence="2">Catalyzes the hydrolysis of N-formyl-L-kynurenine to L-kynurenine, the second step in the kynurenine pathway of tryptophan degradation.</text>
</comment>
<keyword evidence="9" id="KW-0823">Tryptophan catabolism</keyword>
<evidence type="ECO:0000256" key="11">
    <source>
        <dbReference type="ARBA" id="ARBA00060547"/>
    </source>
</evidence>
<dbReference type="EnsemblBacteria" id="BAA18058">
    <property type="protein sequence ID" value="BAA18058"/>
    <property type="gene ID" value="BAA18058"/>
</dbReference>
<dbReference type="GO" id="GO:0004061">
    <property type="term" value="F:arylformamidase activity"/>
    <property type="evidence" value="ECO:0000318"/>
    <property type="project" value="GO_Central"/>
</dbReference>
<dbReference type="FunFam" id="3.50.30.50:FF:000001">
    <property type="entry name" value="Kynurenine formamidase"/>
    <property type="match status" value="1"/>
</dbReference>
<comment type="pathway">
    <text evidence="11">Amino-acid degradation; L-tryptophan degradation via kynurenine pathway; L-kynurenine from L-tryptophan: step 2/2.</text>
</comment>
<dbReference type="InterPro" id="IPR007325">
    <property type="entry name" value="KFase/CYL"/>
</dbReference>
<dbReference type="IntAct" id="P73988">
    <property type="interactions" value="2"/>
</dbReference>
<dbReference type="AlphaFoldDB" id="P73988"/>
<evidence type="ECO:0000256" key="10">
    <source>
        <dbReference type="ARBA" id="ARBA00048496"/>
    </source>
</evidence>
<evidence type="ECO:0000256" key="1">
    <source>
        <dbReference type="ARBA" id="ARBA00001947"/>
    </source>
</evidence>
<reference evidence="12 13" key="1">
    <citation type="journal article" date="1995" name="DNA Res.">
        <title>Sequence analysis of the genome of the unicellular cyanobacterium Synechocystis sp. strain PCC6803. I. Sequence features in the 1 Mb region from map positions 64% to 92% of the genome.</title>
        <authorList>
            <person name="Kaneko T."/>
            <person name="Tanaka A."/>
            <person name="Sato S."/>
            <person name="Kotani H."/>
            <person name="Sazuka T."/>
            <person name="Miyajima N."/>
            <person name="Sugiura M."/>
            <person name="Tabata S."/>
        </authorList>
    </citation>
    <scope>NUCLEOTIDE SEQUENCE [LARGE SCALE GENOMIC DNA]</scope>
    <source>
        <strain evidence="13">ATCC 27184 / PCC 6803 / Kazusa</strain>
    </source>
</reference>
<dbReference type="PANTHER" id="PTHR31118:SF32">
    <property type="entry name" value="KYNURENINE FORMAMIDASE"/>
    <property type="match status" value="1"/>
</dbReference>
<dbReference type="EMBL" id="BA000022">
    <property type="protein sequence ID" value="BAA18058.1"/>
    <property type="molecule type" value="Genomic_DNA"/>
</dbReference>
<comment type="catalytic activity">
    <reaction evidence="10">
        <text>N-formyl-L-kynurenine + H2O = L-kynurenine + formate + H(+)</text>
        <dbReference type="Rhea" id="RHEA:13009"/>
        <dbReference type="ChEBI" id="CHEBI:15377"/>
        <dbReference type="ChEBI" id="CHEBI:15378"/>
        <dbReference type="ChEBI" id="CHEBI:15740"/>
        <dbReference type="ChEBI" id="CHEBI:57959"/>
        <dbReference type="ChEBI" id="CHEBI:58629"/>
        <dbReference type="EC" id="3.5.1.9"/>
    </reaction>
</comment>
<keyword evidence="6" id="KW-0479">Metal-binding</keyword>
<dbReference type="PaxDb" id="1148-1653142"/>
<organism evidence="12 13">
    <name type="scientific">Synechocystis sp. (strain ATCC 27184 / PCC 6803 / Kazusa)</name>
    <dbReference type="NCBI Taxonomy" id="1111708"/>
    <lineage>
        <taxon>Bacteria</taxon>
        <taxon>Bacillati</taxon>
        <taxon>Cyanobacteriota</taxon>
        <taxon>Cyanophyceae</taxon>
        <taxon>Synechococcales</taxon>
        <taxon>Merismopediaceae</taxon>
        <taxon>Synechocystis</taxon>
    </lineage>
</organism>
<keyword evidence="8" id="KW-0862">Zinc</keyword>
<dbReference type="Proteomes" id="UP000001425">
    <property type="component" value="Chromosome"/>
</dbReference>
<dbReference type="Pfam" id="PF04199">
    <property type="entry name" value="Cyclase"/>
    <property type="match status" value="1"/>
</dbReference>
<evidence type="ECO:0000256" key="2">
    <source>
        <dbReference type="ARBA" id="ARBA00002204"/>
    </source>
</evidence>
<evidence type="ECO:0000313" key="12">
    <source>
        <dbReference type="EMBL" id="BAA18058.1"/>
    </source>
</evidence>
<dbReference type="PhylomeDB" id="P73988"/>
<name>P73988_SYNY3</name>
<comment type="subunit">
    <text evidence="3">Homodimer.</text>
</comment>
<evidence type="ECO:0000256" key="8">
    <source>
        <dbReference type="ARBA" id="ARBA00022833"/>
    </source>
</evidence>
<gene>
    <name evidence="12" type="ordered locus">slr2121</name>
</gene>
<evidence type="ECO:0000256" key="7">
    <source>
        <dbReference type="ARBA" id="ARBA00022801"/>
    </source>
</evidence>
<accession>P73988</accession>
<sequence>MTAYHLIDISVAVHPQLPRWPGSPAIEFQPELDLANGDIATDTTIHMSVHTGTHVDAPSHFLQGGKTVETLPLETLLGPVTVIDLSHVDAIEPHHLAQAPIPDRTQRLLIRTRNSLHWQQNQSEFDPNFVALTAQAAQWVVEQGIKLIGIDYLSVQRFRDDATTHQILLGAEVIIIEELNLYAVQPGEYELICLPIKLQGLEGAPARVILKTVSN</sequence>
<protein>
    <recommendedName>
        <fullName evidence="5">Kynurenine formamidase</fullName>
        <ecNumber evidence="4">3.5.1.9</ecNumber>
    </recommendedName>
</protein>
<dbReference type="PANTHER" id="PTHR31118">
    <property type="entry name" value="CYCLASE-LIKE PROTEIN 2"/>
    <property type="match status" value="1"/>
</dbReference>
<dbReference type="PIR" id="S75497">
    <property type="entry name" value="S75497"/>
</dbReference>
<dbReference type="GO" id="GO:0046872">
    <property type="term" value="F:metal ion binding"/>
    <property type="evidence" value="ECO:0007669"/>
    <property type="project" value="UniProtKB-KW"/>
</dbReference>
<evidence type="ECO:0000313" key="13">
    <source>
        <dbReference type="Proteomes" id="UP000001425"/>
    </source>
</evidence>
<proteinExistence type="predicted"/>
<dbReference type="InterPro" id="IPR037175">
    <property type="entry name" value="KFase_sf"/>
</dbReference>
<dbReference type="Gene3D" id="3.50.30.50">
    <property type="entry name" value="Putative cyclase"/>
    <property type="match status" value="1"/>
</dbReference>
<dbReference type="KEGG" id="syn:slr2121"/>
<reference evidence="12 13" key="2">
    <citation type="journal article" date="1996" name="DNA Res.">
        <title>Sequence analysis of the genome of the unicellular cyanobacterium Synechocystis sp. strain PCC6803. II. Sequence determination of the entire genome and assignment of potential protein-coding regions.</title>
        <authorList>
            <person name="Kaneko T."/>
            <person name="Sato S."/>
            <person name="Kotani H."/>
            <person name="Tanaka A."/>
            <person name="Asamizu E."/>
            <person name="Nakamura Y."/>
            <person name="Miyajima N."/>
            <person name="Hirosawa M."/>
            <person name="Sugiura M."/>
            <person name="Sasamoto S."/>
            <person name="Kimura T."/>
            <person name="Hosouchi T."/>
            <person name="Matsuno A."/>
            <person name="Muraki A."/>
            <person name="Nakazaki N."/>
            <person name="Naruo K."/>
            <person name="Okumura S."/>
            <person name="Shimpo S."/>
            <person name="Takeuchi C."/>
            <person name="Wada T."/>
            <person name="Watanabe A."/>
            <person name="Yamada M."/>
            <person name="Yasuda M."/>
            <person name="Tabata S."/>
        </authorList>
    </citation>
    <scope>NUCLEOTIDE SEQUENCE [LARGE SCALE GENOMIC DNA]</scope>
    <source>
        <strain evidence="13">ATCC 27184 / PCC 6803 / Kazusa</strain>
    </source>
</reference>
<evidence type="ECO:0000256" key="4">
    <source>
        <dbReference type="ARBA" id="ARBA00012930"/>
    </source>
</evidence>
<dbReference type="eggNOG" id="COG1878">
    <property type="taxonomic scope" value="Bacteria"/>
</dbReference>
<dbReference type="STRING" id="1148.gene:10498929"/>
<dbReference type="EC" id="3.5.1.9" evidence="4"/>